<dbReference type="Gene3D" id="1.20.1280.50">
    <property type="match status" value="1"/>
</dbReference>
<organism evidence="2 3">
    <name type="scientific">Basidiobolus ranarum</name>
    <dbReference type="NCBI Taxonomy" id="34480"/>
    <lineage>
        <taxon>Eukaryota</taxon>
        <taxon>Fungi</taxon>
        <taxon>Fungi incertae sedis</taxon>
        <taxon>Zoopagomycota</taxon>
        <taxon>Entomophthoromycotina</taxon>
        <taxon>Basidiobolomycetes</taxon>
        <taxon>Basidiobolales</taxon>
        <taxon>Basidiobolaceae</taxon>
        <taxon>Basidiobolus</taxon>
    </lineage>
</organism>
<dbReference type="Proteomes" id="UP001479436">
    <property type="component" value="Unassembled WGS sequence"/>
</dbReference>
<evidence type="ECO:0000313" key="3">
    <source>
        <dbReference type="Proteomes" id="UP001479436"/>
    </source>
</evidence>
<dbReference type="CDD" id="cd22159">
    <property type="entry name" value="F-box_AtTIR1-like"/>
    <property type="match status" value="1"/>
</dbReference>
<dbReference type="PROSITE" id="PS50181">
    <property type="entry name" value="FBOX"/>
    <property type="match status" value="1"/>
</dbReference>
<name>A0ABR2W740_9FUNG</name>
<dbReference type="PANTHER" id="PTHR13318">
    <property type="entry name" value="PARTNER OF PAIRED, ISOFORM B-RELATED"/>
    <property type="match status" value="1"/>
</dbReference>
<comment type="caution">
    <text evidence="2">The sequence shown here is derived from an EMBL/GenBank/DDBJ whole genome shotgun (WGS) entry which is preliminary data.</text>
</comment>
<dbReference type="InterPro" id="IPR001810">
    <property type="entry name" value="F-box_dom"/>
</dbReference>
<evidence type="ECO:0000313" key="2">
    <source>
        <dbReference type="EMBL" id="KAK9722021.1"/>
    </source>
</evidence>
<accession>A0ABR2W740</accession>
<dbReference type="Pfam" id="PF12937">
    <property type="entry name" value="F-box-like"/>
    <property type="match status" value="1"/>
</dbReference>
<dbReference type="Gene3D" id="3.80.10.10">
    <property type="entry name" value="Ribonuclease Inhibitor"/>
    <property type="match status" value="1"/>
</dbReference>
<dbReference type="EMBL" id="JASJQH010006961">
    <property type="protein sequence ID" value="KAK9722021.1"/>
    <property type="molecule type" value="Genomic_DNA"/>
</dbReference>
<keyword evidence="3" id="KW-1185">Reference proteome</keyword>
<dbReference type="SUPFAM" id="SSF81383">
    <property type="entry name" value="F-box domain"/>
    <property type="match status" value="1"/>
</dbReference>
<reference evidence="2 3" key="1">
    <citation type="submission" date="2023-04" db="EMBL/GenBank/DDBJ databases">
        <title>Genome of Basidiobolus ranarum AG-B5.</title>
        <authorList>
            <person name="Stajich J.E."/>
            <person name="Carter-House D."/>
            <person name="Gryganskyi A."/>
        </authorList>
    </citation>
    <scope>NUCLEOTIDE SEQUENCE [LARGE SCALE GENOMIC DNA]</scope>
    <source>
        <strain evidence="2 3">AG-B5</strain>
    </source>
</reference>
<dbReference type="InterPro" id="IPR032675">
    <property type="entry name" value="LRR_dom_sf"/>
</dbReference>
<dbReference type="SUPFAM" id="SSF52047">
    <property type="entry name" value="RNI-like"/>
    <property type="match status" value="1"/>
</dbReference>
<dbReference type="PANTHER" id="PTHR13318:SF95">
    <property type="entry name" value="F-BOX PROTEIN YLR352W"/>
    <property type="match status" value="1"/>
</dbReference>
<protein>
    <recommendedName>
        <fullName evidence="1">F-box domain-containing protein</fullName>
    </recommendedName>
</protein>
<evidence type="ECO:0000259" key="1">
    <source>
        <dbReference type="PROSITE" id="PS50181"/>
    </source>
</evidence>
<feature type="domain" description="F-box" evidence="1">
    <location>
        <begin position="140"/>
        <end position="188"/>
    </location>
</feature>
<sequence length="368" mass="41908">MDFDLNQIDFDFDFSFLDISNDQGDEEEDPLISLGTEESLFVGILQSTVARRPQAANNIADDTPVTASDFNNPPLSWITTPSRYNDLLKDVLQSVPEDSTWNLEEELPEISKAHFSFLSPPSTLPIDLLLTVAQTSINPKFGCLHLPDELLLQIFQYITPCQVTLNSCAEVCRQWNRCATPLLYYSPRFASTFHWALFIQTLLRPERLHSHGSLIYHVNLSERDQVNDISVSASSLVQLAFNCPKLISLNLSGCSIFRDTFWKEIQEYQSMLQHIPQSDLTRVTINYKHAIHALATRCPNLKELSVSNCDWVTVEVLHIIVRRFTSLEVLDLRKCAKILSKNITSVHHVHHTRENETILDVILESLNS</sequence>
<gene>
    <name evidence="2" type="ORF">K7432_002993</name>
</gene>
<dbReference type="InterPro" id="IPR036047">
    <property type="entry name" value="F-box-like_dom_sf"/>
</dbReference>
<proteinExistence type="predicted"/>